<evidence type="ECO:0000313" key="5">
    <source>
        <dbReference type="Proteomes" id="UP000000305"/>
    </source>
</evidence>
<sequence>TPLIVAAQASAIRAIASLTALGADADAQDATGNTALHYAVINSSERAMIRSHMEITDRDGNTPFMAAVRYDSSRMVQYFLQIGYRPDKKEKNGNTPLHPVGCRGRHWQRNGDGYFMASRCRPQHHIDKAGNTLLLLACAGPSIVILKHVLEHCSEVRTHNVAGDTALHLASVAKGPNVIFDLCKRGANVTAQDCLGRTPLMIAIMSSNRQAA</sequence>
<keyword evidence="2 3" id="KW-0040">ANK repeat</keyword>
<dbReference type="eggNOG" id="KOG0504">
    <property type="taxonomic scope" value="Eukaryota"/>
</dbReference>
<feature type="non-terminal residue" evidence="4">
    <location>
        <position position="212"/>
    </location>
</feature>
<evidence type="ECO:0000256" key="2">
    <source>
        <dbReference type="ARBA" id="ARBA00023043"/>
    </source>
</evidence>
<dbReference type="OrthoDB" id="6335178at2759"/>
<dbReference type="InParanoid" id="E9HWX5"/>
<evidence type="ECO:0000256" key="3">
    <source>
        <dbReference type="PROSITE-ProRule" id="PRU00023"/>
    </source>
</evidence>
<dbReference type="GO" id="GO:1990756">
    <property type="term" value="F:ubiquitin-like ligase-substrate adaptor activity"/>
    <property type="evidence" value="ECO:0000318"/>
    <property type="project" value="GO_Central"/>
</dbReference>
<dbReference type="STRING" id="6669.E9HWX5"/>
<dbReference type="PANTHER" id="PTHR24198:SF165">
    <property type="entry name" value="ANKYRIN REPEAT-CONTAINING PROTEIN-RELATED"/>
    <property type="match status" value="1"/>
</dbReference>
<dbReference type="Pfam" id="PF00023">
    <property type="entry name" value="Ank"/>
    <property type="match status" value="1"/>
</dbReference>
<dbReference type="PROSITE" id="PS50297">
    <property type="entry name" value="ANK_REP_REGION"/>
    <property type="match status" value="1"/>
</dbReference>
<keyword evidence="1" id="KW-0677">Repeat</keyword>
<dbReference type="AlphaFoldDB" id="E9HWX5"/>
<dbReference type="SUPFAM" id="SSF48403">
    <property type="entry name" value="Ankyrin repeat"/>
    <property type="match status" value="1"/>
</dbReference>
<dbReference type="InterPro" id="IPR036770">
    <property type="entry name" value="Ankyrin_rpt-contain_sf"/>
</dbReference>
<name>E9HWX5_DAPPU</name>
<dbReference type="InterPro" id="IPR002110">
    <property type="entry name" value="Ankyrin_rpt"/>
</dbReference>
<dbReference type="PhylomeDB" id="E9HWX5"/>
<dbReference type="Gene3D" id="1.25.40.20">
    <property type="entry name" value="Ankyrin repeat-containing domain"/>
    <property type="match status" value="2"/>
</dbReference>
<proteinExistence type="predicted"/>
<dbReference type="GO" id="GO:0043161">
    <property type="term" value="P:proteasome-mediated ubiquitin-dependent protein catabolic process"/>
    <property type="evidence" value="ECO:0000318"/>
    <property type="project" value="GO_Central"/>
</dbReference>
<dbReference type="PROSITE" id="PS50088">
    <property type="entry name" value="ANK_REPEAT"/>
    <property type="match status" value="3"/>
</dbReference>
<evidence type="ECO:0000256" key="1">
    <source>
        <dbReference type="ARBA" id="ARBA00022737"/>
    </source>
</evidence>
<dbReference type="HOGENOM" id="CLU_000134_14_0_1"/>
<dbReference type="KEGG" id="dpx:DAPPUDRAFT_14305"/>
<feature type="repeat" description="ANK" evidence="3">
    <location>
        <begin position="59"/>
        <end position="91"/>
    </location>
</feature>
<dbReference type="SMART" id="SM00248">
    <property type="entry name" value="ANK"/>
    <property type="match status" value="4"/>
</dbReference>
<protein>
    <submittedName>
        <fullName evidence="4">Uncharacterized protein</fullName>
    </submittedName>
</protein>
<feature type="non-terminal residue" evidence="4">
    <location>
        <position position="1"/>
    </location>
</feature>
<dbReference type="PANTHER" id="PTHR24198">
    <property type="entry name" value="ANKYRIN REPEAT AND PROTEIN KINASE DOMAIN-CONTAINING PROTEIN"/>
    <property type="match status" value="1"/>
</dbReference>
<feature type="repeat" description="ANK" evidence="3">
    <location>
        <begin position="162"/>
        <end position="194"/>
    </location>
</feature>
<feature type="repeat" description="ANK" evidence="3">
    <location>
        <begin position="1"/>
        <end position="30"/>
    </location>
</feature>
<gene>
    <name evidence="4" type="ORF">DAPPUDRAFT_14305</name>
</gene>
<organism evidence="4 5">
    <name type="scientific">Daphnia pulex</name>
    <name type="common">Water flea</name>
    <dbReference type="NCBI Taxonomy" id="6669"/>
    <lineage>
        <taxon>Eukaryota</taxon>
        <taxon>Metazoa</taxon>
        <taxon>Ecdysozoa</taxon>
        <taxon>Arthropoda</taxon>
        <taxon>Crustacea</taxon>
        <taxon>Branchiopoda</taxon>
        <taxon>Diplostraca</taxon>
        <taxon>Cladocera</taxon>
        <taxon>Anomopoda</taxon>
        <taxon>Daphniidae</taxon>
        <taxon>Daphnia</taxon>
    </lineage>
</organism>
<accession>E9HWX5</accession>
<reference evidence="4 5" key="1">
    <citation type="journal article" date="2011" name="Science">
        <title>The ecoresponsive genome of Daphnia pulex.</title>
        <authorList>
            <person name="Colbourne J.K."/>
            <person name="Pfrender M.E."/>
            <person name="Gilbert D."/>
            <person name="Thomas W.K."/>
            <person name="Tucker A."/>
            <person name="Oakley T.H."/>
            <person name="Tokishita S."/>
            <person name="Aerts A."/>
            <person name="Arnold G.J."/>
            <person name="Basu M.K."/>
            <person name="Bauer D.J."/>
            <person name="Caceres C.E."/>
            <person name="Carmel L."/>
            <person name="Casola C."/>
            <person name="Choi J.H."/>
            <person name="Detter J.C."/>
            <person name="Dong Q."/>
            <person name="Dusheyko S."/>
            <person name="Eads B.D."/>
            <person name="Frohlich T."/>
            <person name="Geiler-Samerotte K.A."/>
            <person name="Gerlach D."/>
            <person name="Hatcher P."/>
            <person name="Jogdeo S."/>
            <person name="Krijgsveld J."/>
            <person name="Kriventseva E.V."/>
            <person name="Kultz D."/>
            <person name="Laforsch C."/>
            <person name="Lindquist E."/>
            <person name="Lopez J."/>
            <person name="Manak J.R."/>
            <person name="Muller J."/>
            <person name="Pangilinan J."/>
            <person name="Patwardhan R.P."/>
            <person name="Pitluck S."/>
            <person name="Pritham E.J."/>
            <person name="Rechtsteiner A."/>
            <person name="Rho M."/>
            <person name="Rogozin I.B."/>
            <person name="Sakarya O."/>
            <person name="Salamov A."/>
            <person name="Schaack S."/>
            <person name="Shapiro H."/>
            <person name="Shiga Y."/>
            <person name="Skalitzky C."/>
            <person name="Smith Z."/>
            <person name="Souvorov A."/>
            <person name="Sung W."/>
            <person name="Tang Z."/>
            <person name="Tsuchiya D."/>
            <person name="Tu H."/>
            <person name="Vos H."/>
            <person name="Wang M."/>
            <person name="Wolf Y.I."/>
            <person name="Yamagata H."/>
            <person name="Yamada T."/>
            <person name="Ye Y."/>
            <person name="Shaw J.R."/>
            <person name="Andrews J."/>
            <person name="Crease T.J."/>
            <person name="Tang H."/>
            <person name="Lucas S.M."/>
            <person name="Robertson H.M."/>
            <person name="Bork P."/>
            <person name="Koonin E.V."/>
            <person name="Zdobnov E.M."/>
            <person name="Grigoriev I.V."/>
            <person name="Lynch M."/>
            <person name="Boore J.L."/>
        </authorList>
    </citation>
    <scope>NUCLEOTIDE SEQUENCE [LARGE SCALE GENOMIC DNA]</scope>
</reference>
<evidence type="ECO:0000313" key="4">
    <source>
        <dbReference type="EMBL" id="EFX63754.1"/>
    </source>
</evidence>
<dbReference type="GO" id="GO:0000151">
    <property type="term" value="C:ubiquitin ligase complex"/>
    <property type="evidence" value="ECO:0000318"/>
    <property type="project" value="GO_Central"/>
</dbReference>
<dbReference type="Pfam" id="PF13857">
    <property type="entry name" value="Ank_5"/>
    <property type="match status" value="1"/>
</dbReference>
<keyword evidence="5" id="KW-1185">Reference proteome</keyword>
<dbReference type="Pfam" id="PF13637">
    <property type="entry name" value="Ank_4"/>
    <property type="match status" value="1"/>
</dbReference>
<dbReference type="Proteomes" id="UP000000305">
    <property type="component" value="Unassembled WGS sequence"/>
</dbReference>
<dbReference type="EMBL" id="GL732971">
    <property type="protein sequence ID" value="EFX63754.1"/>
    <property type="molecule type" value="Genomic_DNA"/>
</dbReference>